<accession>A0A5M9JGA6</accession>
<keyword evidence="2" id="KW-1185">Reference proteome</keyword>
<reference evidence="1 2" key="1">
    <citation type="submission" date="2019-06" db="EMBL/GenBank/DDBJ databases">
        <title>Genome Sequence of the Brown Rot Fungal Pathogen Monilinia fructicola.</title>
        <authorList>
            <person name="De Miccolis Angelini R.M."/>
            <person name="Landi L."/>
            <person name="Abate D."/>
            <person name="Pollastro S."/>
            <person name="Romanazzi G."/>
            <person name="Faretra F."/>
        </authorList>
    </citation>
    <scope>NUCLEOTIDE SEQUENCE [LARGE SCALE GENOMIC DNA]</scope>
    <source>
        <strain evidence="1 2">Mfrc123</strain>
    </source>
</reference>
<dbReference type="EMBL" id="VICG01000010">
    <property type="protein sequence ID" value="KAA8567787.1"/>
    <property type="molecule type" value="Genomic_DNA"/>
</dbReference>
<name>A0A5M9JGA6_MONFR</name>
<dbReference type="VEuPathDB" id="FungiDB:MFRU_010g01040"/>
<dbReference type="Proteomes" id="UP000322873">
    <property type="component" value="Unassembled WGS sequence"/>
</dbReference>
<organism evidence="1 2">
    <name type="scientific">Monilinia fructicola</name>
    <name type="common">Brown rot fungus</name>
    <name type="synonym">Ciboria fructicola</name>
    <dbReference type="NCBI Taxonomy" id="38448"/>
    <lineage>
        <taxon>Eukaryota</taxon>
        <taxon>Fungi</taxon>
        <taxon>Dikarya</taxon>
        <taxon>Ascomycota</taxon>
        <taxon>Pezizomycotina</taxon>
        <taxon>Leotiomycetes</taxon>
        <taxon>Helotiales</taxon>
        <taxon>Sclerotiniaceae</taxon>
        <taxon>Monilinia</taxon>
    </lineage>
</organism>
<proteinExistence type="predicted"/>
<protein>
    <submittedName>
        <fullName evidence="1">Uncharacterized protein</fullName>
    </submittedName>
</protein>
<evidence type="ECO:0000313" key="1">
    <source>
        <dbReference type="EMBL" id="KAA8567787.1"/>
    </source>
</evidence>
<sequence length="119" mass="13212">MTLLVSFLQPRPALRGTDRPAFTSRKSAVLGAFQGLAVDNWEACQIRIRRLLIGGSPPLGTLCANREAYGIDALYLNLGYNIIHSQSPLHTYKDPFLPSLLPSQTHHHEIFDDMPTTTP</sequence>
<comment type="caution">
    <text evidence="1">The sequence shown here is derived from an EMBL/GenBank/DDBJ whole genome shotgun (WGS) entry which is preliminary data.</text>
</comment>
<dbReference type="AlphaFoldDB" id="A0A5M9JGA6"/>
<evidence type="ECO:0000313" key="2">
    <source>
        <dbReference type="Proteomes" id="UP000322873"/>
    </source>
</evidence>
<gene>
    <name evidence="1" type="ORF">EYC84_008250</name>
</gene>